<name>A0A6A3DZ05_9STRA</name>
<dbReference type="EMBL" id="QXGB01001958">
    <property type="protein sequence ID" value="KAE9183276.1"/>
    <property type="molecule type" value="Genomic_DNA"/>
</dbReference>
<sequence length="62" mass="6490">MPLVVMLCRCVAGCHWLRSIGGSLSARPAQVAVLCGVQIADPPRAPAATTRMSAVTSLYMTC</sequence>
<dbReference type="EMBL" id="QXGC01001928">
    <property type="protein sequence ID" value="KAE9193638.1"/>
    <property type="molecule type" value="Genomic_DNA"/>
</dbReference>
<reference evidence="4 5" key="1">
    <citation type="submission" date="2018-08" db="EMBL/GenBank/DDBJ databases">
        <title>Genomic investigation of the strawberry pathogen Phytophthora fragariae indicates pathogenicity is determined by transcriptional variation in three key races.</title>
        <authorList>
            <person name="Adams T.M."/>
            <person name="Armitage A.D."/>
            <person name="Sobczyk M.K."/>
            <person name="Bates H.J."/>
            <person name="Dunwell J.M."/>
            <person name="Nellist C.F."/>
            <person name="Harrison R.J."/>
        </authorList>
    </citation>
    <scope>NUCLEOTIDE SEQUENCE [LARGE SCALE GENOMIC DNA]</scope>
    <source>
        <strain evidence="3 6">BC-23</strain>
        <strain evidence="2 5">NOV-27</strain>
        <strain evidence="1 4">NOV-9</strain>
    </source>
</reference>
<dbReference type="Proteomes" id="UP000433483">
    <property type="component" value="Unassembled WGS sequence"/>
</dbReference>
<protein>
    <submittedName>
        <fullName evidence="1">Uncharacterized protein</fullName>
    </submittedName>
</protein>
<evidence type="ECO:0000313" key="6">
    <source>
        <dbReference type="Proteomes" id="UP000476176"/>
    </source>
</evidence>
<evidence type="ECO:0000313" key="4">
    <source>
        <dbReference type="Proteomes" id="UP000429523"/>
    </source>
</evidence>
<dbReference type="AlphaFoldDB" id="A0A6A3DZ05"/>
<comment type="caution">
    <text evidence="1">The sequence shown here is derived from an EMBL/GenBank/DDBJ whole genome shotgun (WGS) entry which is preliminary data.</text>
</comment>
<dbReference type="EMBL" id="QXGF01001956">
    <property type="protein sequence ID" value="KAE8926872.1"/>
    <property type="molecule type" value="Genomic_DNA"/>
</dbReference>
<dbReference type="Proteomes" id="UP000429523">
    <property type="component" value="Unassembled WGS sequence"/>
</dbReference>
<evidence type="ECO:0000313" key="3">
    <source>
        <dbReference type="EMBL" id="KAE9193638.1"/>
    </source>
</evidence>
<evidence type="ECO:0000313" key="1">
    <source>
        <dbReference type="EMBL" id="KAE8926872.1"/>
    </source>
</evidence>
<gene>
    <name evidence="3" type="ORF">PF004_g20958</name>
    <name evidence="2" type="ORF">PF005_g22152</name>
    <name evidence="1" type="ORF">PF009_g22947</name>
</gene>
<organism evidence="1 4">
    <name type="scientific">Phytophthora fragariae</name>
    <dbReference type="NCBI Taxonomy" id="53985"/>
    <lineage>
        <taxon>Eukaryota</taxon>
        <taxon>Sar</taxon>
        <taxon>Stramenopiles</taxon>
        <taxon>Oomycota</taxon>
        <taxon>Peronosporomycetes</taxon>
        <taxon>Peronosporales</taxon>
        <taxon>Peronosporaceae</taxon>
        <taxon>Phytophthora</taxon>
    </lineage>
</organism>
<accession>A0A6A3DZ05</accession>
<evidence type="ECO:0000313" key="5">
    <source>
        <dbReference type="Proteomes" id="UP000433483"/>
    </source>
</evidence>
<evidence type="ECO:0000313" key="2">
    <source>
        <dbReference type="EMBL" id="KAE9183276.1"/>
    </source>
</evidence>
<keyword evidence="5" id="KW-1185">Reference proteome</keyword>
<dbReference type="Proteomes" id="UP000476176">
    <property type="component" value="Unassembled WGS sequence"/>
</dbReference>
<proteinExistence type="predicted"/>